<dbReference type="AlphaFoldDB" id="A0AA40G0A2"/>
<reference evidence="2" key="1">
    <citation type="submission" date="2021-10" db="EMBL/GenBank/DDBJ databases">
        <title>Melipona bicolor Genome sequencing and assembly.</title>
        <authorList>
            <person name="Araujo N.S."/>
            <person name="Arias M.C."/>
        </authorList>
    </citation>
    <scope>NUCLEOTIDE SEQUENCE</scope>
    <source>
        <strain evidence="2">USP_2M_L1-L4_2017</strain>
        <tissue evidence="2">Whole body</tissue>
    </source>
</reference>
<accession>A0AA40G0A2</accession>
<organism evidence="2 3">
    <name type="scientific">Melipona bicolor</name>
    <dbReference type="NCBI Taxonomy" id="60889"/>
    <lineage>
        <taxon>Eukaryota</taxon>
        <taxon>Metazoa</taxon>
        <taxon>Ecdysozoa</taxon>
        <taxon>Arthropoda</taxon>
        <taxon>Hexapoda</taxon>
        <taxon>Insecta</taxon>
        <taxon>Pterygota</taxon>
        <taxon>Neoptera</taxon>
        <taxon>Endopterygota</taxon>
        <taxon>Hymenoptera</taxon>
        <taxon>Apocrita</taxon>
        <taxon>Aculeata</taxon>
        <taxon>Apoidea</taxon>
        <taxon>Anthophila</taxon>
        <taxon>Apidae</taxon>
        <taxon>Melipona</taxon>
    </lineage>
</organism>
<proteinExistence type="predicted"/>
<evidence type="ECO:0000313" key="3">
    <source>
        <dbReference type="Proteomes" id="UP001177670"/>
    </source>
</evidence>
<protein>
    <submittedName>
        <fullName evidence="2">Uncharacterized protein</fullName>
    </submittedName>
</protein>
<sequence>MLRDSREGSLVDTYKTTPPMSHTDSPRGSITKQASLEESVQMDTPPRSPPEPPPDKELLEMVGAAPVPTQLKERPEMTARQRWHWAYNQIVMQLRAGFRNFRQVAAANIVCTCCKSIVKHVAVPITDAAACIMFGGLIADSDDLDRCNLGLGRRRVLIRRGASLEAFGG</sequence>
<keyword evidence="3" id="KW-1185">Reference proteome</keyword>
<evidence type="ECO:0000313" key="2">
    <source>
        <dbReference type="EMBL" id="KAK1128374.1"/>
    </source>
</evidence>
<feature type="region of interest" description="Disordered" evidence="1">
    <location>
        <begin position="1"/>
        <end position="58"/>
    </location>
</feature>
<comment type="caution">
    <text evidence="2">The sequence shown here is derived from an EMBL/GenBank/DDBJ whole genome shotgun (WGS) entry which is preliminary data.</text>
</comment>
<dbReference type="Proteomes" id="UP001177670">
    <property type="component" value="Unassembled WGS sequence"/>
</dbReference>
<feature type="compositionally biased region" description="Polar residues" evidence="1">
    <location>
        <begin position="14"/>
        <end position="42"/>
    </location>
</feature>
<evidence type="ECO:0000256" key="1">
    <source>
        <dbReference type="SAM" id="MobiDB-lite"/>
    </source>
</evidence>
<dbReference type="EMBL" id="JAHYIQ010000010">
    <property type="protein sequence ID" value="KAK1128374.1"/>
    <property type="molecule type" value="Genomic_DNA"/>
</dbReference>
<gene>
    <name evidence="2" type="ORF">K0M31_002838</name>
</gene>
<name>A0AA40G0A2_9HYME</name>